<feature type="domain" description="M23ase beta-sheet core" evidence="2">
    <location>
        <begin position="14"/>
        <end position="113"/>
    </location>
</feature>
<dbReference type="Proteomes" id="UP000264719">
    <property type="component" value="Unassembled WGS sequence"/>
</dbReference>
<dbReference type="EMBL" id="DMVW01000033">
    <property type="protein sequence ID" value="HAR50854.1"/>
    <property type="molecule type" value="Genomic_DNA"/>
</dbReference>
<dbReference type="Gene3D" id="2.70.70.10">
    <property type="entry name" value="Glucose Permease (Domain IIA)"/>
    <property type="match status" value="1"/>
</dbReference>
<dbReference type="PANTHER" id="PTHR21666">
    <property type="entry name" value="PEPTIDASE-RELATED"/>
    <property type="match status" value="1"/>
</dbReference>
<dbReference type="InterPro" id="IPR016047">
    <property type="entry name" value="M23ase_b-sheet_dom"/>
</dbReference>
<keyword evidence="1" id="KW-0732">Signal</keyword>
<dbReference type="CDD" id="cd12797">
    <property type="entry name" value="M23_peptidase"/>
    <property type="match status" value="1"/>
</dbReference>
<dbReference type="InterPro" id="IPR050570">
    <property type="entry name" value="Cell_wall_metabolism_enzyme"/>
</dbReference>
<dbReference type="InterPro" id="IPR011055">
    <property type="entry name" value="Dup_hybrid_motif"/>
</dbReference>
<sequence length="254" mass="27344">FALATEADLARHVGVLAIAPGRVTATRNDMKDATYDRDAPEALGGRDCGNGLILEHEGGWTSQYCHMAEGSITLAPGDTVTTGTPLGRIGLSGRTEFPHLHLTLRHEGRVVDPFAPDGVTGCDTPPEATLWAPNISATTGGMMDLGFAPLVPEYDAIRAGTAPRDITAEAPALVLWAFAHGGRQGDVIELEITGPQGQIIRHRALLKTSQARFFRAAGKKRKTDRWPPGTYLGRATQWRGDQMIGQRDTRFTLP</sequence>
<dbReference type="GO" id="GO:0004222">
    <property type="term" value="F:metalloendopeptidase activity"/>
    <property type="evidence" value="ECO:0007669"/>
    <property type="project" value="TreeGrafter"/>
</dbReference>
<protein>
    <submittedName>
        <fullName evidence="3">Peptidase M24</fullName>
    </submittedName>
</protein>
<dbReference type="AlphaFoldDB" id="A0A348W8J2"/>
<accession>A0A348W8J2</accession>
<gene>
    <name evidence="3" type="ORF">DCS45_03115</name>
</gene>
<comment type="caution">
    <text evidence="3">The sequence shown here is derived from an EMBL/GenBank/DDBJ whole genome shotgun (WGS) entry which is preliminary data.</text>
</comment>
<reference evidence="3 4" key="1">
    <citation type="journal article" date="2018" name="Nat. Biotechnol.">
        <title>A standardized bacterial taxonomy based on genome phylogeny substantially revises the tree of life.</title>
        <authorList>
            <person name="Parks D.H."/>
            <person name="Chuvochina M."/>
            <person name="Waite D.W."/>
            <person name="Rinke C."/>
            <person name="Skarshewski A."/>
            <person name="Chaumeil P.A."/>
            <person name="Hugenholtz P."/>
        </authorList>
    </citation>
    <scope>NUCLEOTIDE SEQUENCE [LARGE SCALE GENOMIC DNA]</scope>
    <source>
        <strain evidence="3">UBA9169</strain>
    </source>
</reference>
<evidence type="ECO:0000313" key="3">
    <source>
        <dbReference type="EMBL" id="HAR50854.1"/>
    </source>
</evidence>
<dbReference type="Pfam" id="PF01551">
    <property type="entry name" value="Peptidase_M23"/>
    <property type="match status" value="1"/>
</dbReference>
<organism evidence="3 4">
    <name type="scientific">Roseovarius nubinhibens</name>
    <dbReference type="NCBI Taxonomy" id="314263"/>
    <lineage>
        <taxon>Bacteria</taxon>
        <taxon>Pseudomonadati</taxon>
        <taxon>Pseudomonadota</taxon>
        <taxon>Alphaproteobacteria</taxon>
        <taxon>Rhodobacterales</taxon>
        <taxon>Roseobacteraceae</taxon>
        <taxon>Roseovarius</taxon>
    </lineage>
</organism>
<dbReference type="SUPFAM" id="SSF51261">
    <property type="entry name" value="Duplicated hybrid motif"/>
    <property type="match status" value="1"/>
</dbReference>
<proteinExistence type="predicted"/>
<evidence type="ECO:0000313" key="4">
    <source>
        <dbReference type="Proteomes" id="UP000264719"/>
    </source>
</evidence>
<dbReference type="PANTHER" id="PTHR21666:SF289">
    <property type="entry name" value="L-ALA--D-GLU ENDOPEPTIDASE"/>
    <property type="match status" value="1"/>
</dbReference>
<evidence type="ECO:0000256" key="1">
    <source>
        <dbReference type="ARBA" id="ARBA00022729"/>
    </source>
</evidence>
<feature type="non-terminal residue" evidence="3">
    <location>
        <position position="1"/>
    </location>
</feature>
<evidence type="ECO:0000259" key="2">
    <source>
        <dbReference type="Pfam" id="PF01551"/>
    </source>
</evidence>
<name>A0A348W8J2_9RHOB</name>